<sequence length="395" mass="44219">MHFCITIMYVPILHKTALIVNIKLTNLTSIRCSMQPRIAIIGGGIAGLAFAVYYQQLGGRVDIYERSPISGREGLGFIMLENGLSALAELDLLDAAKMNGYALEHCYIKDNLGHALKHQALPNSFGTTRKAFIDCLLAKIPADWLHFDAQFSHFTYHDNGNAYCAVFTSGQQISADIFLGCDGGRSQVREQLYPNAPSSHGKVHELVSIIDDPALVENLSHSFVKFKQHAGGLAVGMVPATESKLVWFIQFSRQMFTSPEHSAQSKWQFAQQTVGHWPQPIPQLIKHTNFNHSHLWQTRYLHPLPQYHRGNVVLLGDAAHALLPFTSQGVNSAMVDAIELAHSLWDIDLTMLPLALSQYSKKRKLIADTYLKQGIELQEEFLQPHHQEQKVPFAF</sequence>
<evidence type="ECO:0000256" key="2">
    <source>
        <dbReference type="ARBA" id="ARBA00023033"/>
    </source>
</evidence>
<comment type="caution">
    <text evidence="4">The sequence shown here is derived from an EMBL/GenBank/DDBJ whole genome shotgun (WGS) entry which is preliminary data.</text>
</comment>
<keyword evidence="5" id="KW-1185">Reference proteome</keyword>
<dbReference type="Pfam" id="PF01494">
    <property type="entry name" value="FAD_binding_3"/>
    <property type="match status" value="1"/>
</dbReference>
<keyword evidence="1" id="KW-0560">Oxidoreductase</keyword>
<accession>A0A244CLK3</accession>
<evidence type="ECO:0000313" key="4">
    <source>
        <dbReference type="EMBL" id="OUL56396.1"/>
    </source>
</evidence>
<dbReference type="InterPro" id="IPR036188">
    <property type="entry name" value="FAD/NAD-bd_sf"/>
</dbReference>
<dbReference type="PANTHER" id="PTHR13789:SF309">
    <property type="entry name" value="PUTATIVE (AFU_ORTHOLOGUE AFUA_6G14510)-RELATED"/>
    <property type="match status" value="1"/>
</dbReference>
<dbReference type="Proteomes" id="UP000194841">
    <property type="component" value="Unassembled WGS sequence"/>
</dbReference>
<dbReference type="GO" id="GO:0004497">
    <property type="term" value="F:monooxygenase activity"/>
    <property type="evidence" value="ECO:0007669"/>
    <property type="project" value="UniProtKB-KW"/>
</dbReference>
<keyword evidence="2" id="KW-0503">Monooxygenase</keyword>
<organism evidence="4 5">
    <name type="scientific">Pseudoalteromonas ulvae</name>
    <dbReference type="NCBI Taxonomy" id="107327"/>
    <lineage>
        <taxon>Bacteria</taxon>
        <taxon>Pseudomonadati</taxon>
        <taxon>Pseudomonadota</taxon>
        <taxon>Gammaproteobacteria</taxon>
        <taxon>Alteromonadales</taxon>
        <taxon>Pseudoalteromonadaceae</taxon>
        <taxon>Pseudoalteromonas</taxon>
    </lineage>
</organism>
<dbReference type="OrthoDB" id="9782160at2"/>
<dbReference type="InterPro" id="IPR050493">
    <property type="entry name" value="FAD-dep_Monooxygenase_BioMet"/>
</dbReference>
<dbReference type="InterPro" id="IPR002938">
    <property type="entry name" value="FAD-bd"/>
</dbReference>
<dbReference type="PRINTS" id="PR00420">
    <property type="entry name" value="RNGMNOXGNASE"/>
</dbReference>
<dbReference type="SUPFAM" id="SSF51905">
    <property type="entry name" value="FAD/NAD(P)-binding domain"/>
    <property type="match status" value="1"/>
</dbReference>
<dbReference type="GO" id="GO:0071949">
    <property type="term" value="F:FAD binding"/>
    <property type="evidence" value="ECO:0007669"/>
    <property type="project" value="InterPro"/>
</dbReference>
<protein>
    <recommendedName>
        <fullName evidence="3">FAD-binding domain-containing protein</fullName>
    </recommendedName>
</protein>
<name>A0A244CLK3_PSEDV</name>
<evidence type="ECO:0000256" key="1">
    <source>
        <dbReference type="ARBA" id="ARBA00023002"/>
    </source>
</evidence>
<dbReference type="EMBL" id="MWPV01000006">
    <property type="protein sequence ID" value="OUL56396.1"/>
    <property type="molecule type" value="Genomic_DNA"/>
</dbReference>
<dbReference type="PANTHER" id="PTHR13789">
    <property type="entry name" value="MONOOXYGENASE"/>
    <property type="match status" value="1"/>
</dbReference>
<gene>
    <name evidence="4" type="ORF">B1199_17130</name>
</gene>
<evidence type="ECO:0000313" key="5">
    <source>
        <dbReference type="Proteomes" id="UP000194841"/>
    </source>
</evidence>
<dbReference type="Gene3D" id="3.50.50.60">
    <property type="entry name" value="FAD/NAD(P)-binding domain"/>
    <property type="match status" value="1"/>
</dbReference>
<feature type="domain" description="FAD-binding" evidence="3">
    <location>
        <begin position="38"/>
        <end position="369"/>
    </location>
</feature>
<evidence type="ECO:0000259" key="3">
    <source>
        <dbReference type="Pfam" id="PF01494"/>
    </source>
</evidence>
<dbReference type="AlphaFoldDB" id="A0A244CLK3"/>
<proteinExistence type="predicted"/>
<reference evidence="4 5" key="1">
    <citation type="submission" date="2017-02" db="EMBL/GenBank/DDBJ databases">
        <title>Pseudoalteromonas ulvae TC14 Genome.</title>
        <authorList>
            <person name="Molmeret M."/>
        </authorList>
    </citation>
    <scope>NUCLEOTIDE SEQUENCE [LARGE SCALE GENOMIC DNA]</scope>
    <source>
        <strain evidence="4">TC14</strain>
    </source>
</reference>